<dbReference type="PANTHER" id="PTHR43026:SF1">
    <property type="entry name" value="2-HYDROXYACID DEHYDROGENASE HOMOLOG 1-RELATED"/>
    <property type="match status" value="1"/>
</dbReference>
<evidence type="ECO:0000259" key="6">
    <source>
        <dbReference type="Pfam" id="PF02826"/>
    </source>
</evidence>
<dbReference type="SUPFAM" id="SSF52283">
    <property type="entry name" value="Formate/glycerate dehydrogenase catalytic domain-like"/>
    <property type="match status" value="1"/>
</dbReference>
<dbReference type="GO" id="GO:0008720">
    <property type="term" value="F:D-lactate dehydrogenase (NAD+) activity"/>
    <property type="evidence" value="ECO:0007669"/>
    <property type="project" value="UniProtKB-EC"/>
</dbReference>
<evidence type="ECO:0000259" key="5">
    <source>
        <dbReference type="Pfam" id="PF00389"/>
    </source>
</evidence>
<evidence type="ECO:0000313" key="8">
    <source>
        <dbReference type="Proteomes" id="UP001327027"/>
    </source>
</evidence>
<dbReference type="InterPro" id="IPR036291">
    <property type="entry name" value="NAD(P)-bd_dom_sf"/>
</dbReference>
<reference evidence="7 8" key="1">
    <citation type="journal article" date="2013" name="Int. J. Syst. Evol. Microbiol.">
        <title>Aquimarina gracilis sp. nov., isolated from the gut microflora of a mussel, Mytilus coruscus, and emended description of Aquimarina spongiae.</title>
        <authorList>
            <person name="Park S.C."/>
            <person name="Choe H.N."/>
            <person name="Baik K.S."/>
            <person name="Seong C.N."/>
        </authorList>
    </citation>
    <scope>NUCLEOTIDE SEQUENCE [LARGE SCALE GENOMIC DNA]</scope>
    <source>
        <strain evidence="7 8">PSC32</strain>
    </source>
</reference>
<comment type="caution">
    <text evidence="7">The sequence shown here is derived from an EMBL/GenBank/DDBJ whole genome shotgun (WGS) entry which is preliminary data.</text>
</comment>
<dbReference type="InterPro" id="IPR006139">
    <property type="entry name" value="D-isomer_2_OHA_DH_cat_dom"/>
</dbReference>
<keyword evidence="3" id="KW-0520">NAD</keyword>
<evidence type="ECO:0000256" key="4">
    <source>
        <dbReference type="RuleBase" id="RU003719"/>
    </source>
</evidence>
<accession>A0ABU5ZUJ0</accession>
<evidence type="ECO:0000256" key="2">
    <source>
        <dbReference type="ARBA" id="ARBA00023002"/>
    </source>
</evidence>
<proteinExistence type="inferred from homology"/>
<dbReference type="SUPFAM" id="SSF51735">
    <property type="entry name" value="NAD(P)-binding Rossmann-fold domains"/>
    <property type="match status" value="1"/>
</dbReference>
<name>A0ABU5ZUJ0_9FLAO</name>
<dbReference type="Pfam" id="PF02826">
    <property type="entry name" value="2-Hacid_dh_C"/>
    <property type="match status" value="1"/>
</dbReference>
<dbReference type="InterPro" id="IPR006140">
    <property type="entry name" value="D-isomer_DH_NAD-bd"/>
</dbReference>
<evidence type="ECO:0000313" key="7">
    <source>
        <dbReference type="EMBL" id="MEB3345052.1"/>
    </source>
</evidence>
<dbReference type="Proteomes" id="UP001327027">
    <property type="component" value="Unassembled WGS sequence"/>
</dbReference>
<comment type="similarity">
    <text evidence="1 4">Belongs to the D-isomer specific 2-hydroxyacid dehydrogenase family.</text>
</comment>
<feature type="domain" description="D-isomer specific 2-hydroxyacid dehydrogenase NAD-binding" evidence="6">
    <location>
        <begin position="109"/>
        <end position="297"/>
    </location>
</feature>
<keyword evidence="2 4" id="KW-0560">Oxidoreductase</keyword>
<dbReference type="Pfam" id="PF00389">
    <property type="entry name" value="2-Hacid_dh"/>
    <property type="match status" value="1"/>
</dbReference>
<evidence type="ECO:0000256" key="3">
    <source>
        <dbReference type="ARBA" id="ARBA00023027"/>
    </source>
</evidence>
<dbReference type="InterPro" id="IPR058205">
    <property type="entry name" value="D-LDH-like"/>
</dbReference>
<keyword evidence="8" id="KW-1185">Reference proteome</keyword>
<dbReference type="PANTHER" id="PTHR43026">
    <property type="entry name" value="2-HYDROXYACID DEHYDROGENASE HOMOLOG 1-RELATED"/>
    <property type="match status" value="1"/>
</dbReference>
<sequence>MKILIYSAKDFEIPFLEKANGEKYHIKYVPERLTTKTAHLAVGFDVISIFSADDASSMVLERLKDFGVKHIALRSTGYDNVNLVKAKKLGIKVANAAGYSPHSIAEHAVGLLLALNRKLLRSNQQIQQYNFSLSNLVGFDLNKKTVGIIGTGSIGKVIAKIMHGFGCAILTNDIFEDEDLKTRYSANYTTLENIYTEADVIFLCIPLTTKTHYMIDVQAIKLMKKNVLLINIARGAVVNTKEVIKALESKSIGGYGTDVYEQESGVFFYDHSKDIPEDEMLQKLIALPNVIITPHQAFATQEALTKIAETTFYNIDCWEQQKESKNELTMELVG</sequence>
<gene>
    <name evidence="7" type="ORF">U6A24_06250</name>
</gene>
<feature type="domain" description="D-isomer specific 2-hydroxyacid dehydrogenase catalytic" evidence="5">
    <location>
        <begin position="3"/>
        <end position="327"/>
    </location>
</feature>
<dbReference type="RefSeq" id="WP_324179088.1">
    <property type="nucleotide sequence ID" value="NZ_BAABAW010000008.1"/>
</dbReference>
<dbReference type="EMBL" id="JAYKLX010000003">
    <property type="protein sequence ID" value="MEB3345052.1"/>
    <property type="molecule type" value="Genomic_DNA"/>
</dbReference>
<dbReference type="EC" id="1.1.1.28" evidence="7"/>
<protein>
    <submittedName>
        <fullName evidence="7">2-hydroxyacid dehydrogenase</fullName>
        <ecNumber evidence="7">1.1.1.28</ecNumber>
    </submittedName>
</protein>
<dbReference type="InterPro" id="IPR029753">
    <property type="entry name" value="D-isomer_DH_CS"/>
</dbReference>
<organism evidence="7 8">
    <name type="scientific">Aquimarina gracilis</name>
    <dbReference type="NCBI Taxonomy" id="874422"/>
    <lineage>
        <taxon>Bacteria</taxon>
        <taxon>Pseudomonadati</taxon>
        <taxon>Bacteroidota</taxon>
        <taxon>Flavobacteriia</taxon>
        <taxon>Flavobacteriales</taxon>
        <taxon>Flavobacteriaceae</taxon>
        <taxon>Aquimarina</taxon>
    </lineage>
</organism>
<evidence type="ECO:0000256" key="1">
    <source>
        <dbReference type="ARBA" id="ARBA00005854"/>
    </source>
</evidence>
<dbReference type="Gene3D" id="3.40.50.720">
    <property type="entry name" value="NAD(P)-binding Rossmann-like Domain"/>
    <property type="match status" value="2"/>
</dbReference>
<dbReference type="PROSITE" id="PS00671">
    <property type="entry name" value="D_2_HYDROXYACID_DH_3"/>
    <property type="match status" value="1"/>
</dbReference>
<dbReference type="CDD" id="cd12183">
    <property type="entry name" value="LDH_like_2"/>
    <property type="match status" value="1"/>
</dbReference>